<feature type="compositionally biased region" description="Polar residues" evidence="1">
    <location>
        <begin position="670"/>
        <end position="683"/>
    </location>
</feature>
<evidence type="ECO:0000256" key="1">
    <source>
        <dbReference type="SAM" id="MobiDB-lite"/>
    </source>
</evidence>
<proteinExistence type="predicted"/>
<accession>A0A2P4T893</accession>
<feature type="region of interest" description="Disordered" evidence="1">
    <location>
        <begin position="23"/>
        <end position="51"/>
    </location>
</feature>
<evidence type="ECO:0000313" key="2">
    <source>
        <dbReference type="EMBL" id="POI32588.1"/>
    </source>
</evidence>
<dbReference type="PANTHER" id="PTHR28660">
    <property type="entry name" value="COILED-COIL DOMAIN-CONTAINING PROTEIN 73"/>
    <property type="match status" value="1"/>
</dbReference>
<reference evidence="2 3" key="1">
    <citation type="submission" date="2018-01" db="EMBL/GenBank/DDBJ databases">
        <title>Comparison of the Chinese Bamboo Partridge and Red Junglefowl genome sequences highlights the importance of demography in genome evolution.</title>
        <authorList>
            <person name="Tiley G.P."/>
            <person name="Kimball R.T."/>
            <person name="Braun E.L."/>
            <person name="Burleigh J.G."/>
        </authorList>
    </citation>
    <scope>NUCLEOTIDE SEQUENCE [LARGE SCALE GENOMIC DNA]</scope>
    <source>
        <strain evidence="2">RTK389</strain>
        <tissue evidence="2">Blood</tissue>
    </source>
</reference>
<name>A0A2P4T893_BAMTH</name>
<feature type="compositionally biased region" description="Basic and acidic residues" evidence="1">
    <location>
        <begin position="409"/>
        <end position="422"/>
    </location>
</feature>
<evidence type="ECO:0008006" key="4">
    <source>
        <dbReference type="Google" id="ProtNLM"/>
    </source>
</evidence>
<feature type="non-terminal residue" evidence="2">
    <location>
        <position position="1"/>
    </location>
</feature>
<sequence>EENLRREMDAIKNELNSLKEAQGHLDDCHPPQGNQHSEQVENLRSGQEQSKDTEIQAIQKENDCMPSILRKDNNFGHEDEIEVKNAVNFSLSTEELQIEQKLQVLENSFKDEINVASPLEGKQSEASPGNTLCTDTDLITQGQNSEMHVTECKEAENLETTRRVLLEGNSANLQQKLQDSTGLAAAHHTETSKVLLDAADRVIVCEKNAIQETNSSNQKLCSTTYESICTKVDKNSSIIELNSSVLTTKASKKESEAAVCTEKSTVCERNTDNYQVNEFYFGILSYSKENCQTEYQKCSLLNSDNDVDNRSCRIERGLLNLSGLPRDKFPFKQTHVDAEDKNYNDNAANINRSGTLRHIGFPAMDAQNVPAIYCDNASTDKAAKEHSSNMPLTGTYNLCPEKINKGINVDDVHSKQPEHDSTEQSGGDESMCTLNAEAMSPVKADDLDTTVQKVPADGIGANKLNEEIQIQSIKNGHSLDINDNSMNNSMLKHEKDSVHSTVPGRKFAEGHLKECSLPMRTSGNLVNVSGRSSFDLSNPDKKAEKTSVCFKFLGLSSCSRVNQMRSQATWTSSSQEPSILKEKLPCLVENKKVISRALFQNVSENVGRKETGPGSTSSNRAADTLNTSRIHRDPQGDPTEEWNAIAKTFYVSSFPTEHVKEGFTALNEQKSSPMTVTSAQSERTLGDEDRFPTHNSTVRSQIEEIEKFLNLEALCSSRKRKYEDRQ</sequence>
<feature type="compositionally biased region" description="Polar residues" evidence="1">
    <location>
        <begin position="613"/>
        <end position="628"/>
    </location>
</feature>
<feature type="region of interest" description="Disordered" evidence="1">
    <location>
        <begin position="605"/>
        <end position="637"/>
    </location>
</feature>
<dbReference type="EMBL" id="PPHD01005512">
    <property type="protein sequence ID" value="POI32588.1"/>
    <property type="molecule type" value="Genomic_DNA"/>
</dbReference>
<feature type="compositionally biased region" description="Polar residues" evidence="1">
    <location>
        <begin position="32"/>
        <end position="48"/>
    </location>
</feature>
<dbReference type="OrthoDB" id="6145717at2759"/>
<protein>
    <recommendedName>
        <fullName evidence="4">CCD73 protein</fullName>
    </recommendedName>
</protein>
<gene>
    <name evidence="2" type="ORF">CIB84_003660</name>
</gene>
<dbReference type="PANTHER" id="PTHR28660:SF1">
    <property type="entry name" value="COILED-COIL DOMAIN-CONTAINING PROTEIN 73"/>
    <property type="match status" value="1"/>
</dbReference>
<dbReference type="Proteomes" id="UP000237246">
    <property type="component" value="Unassembled WGS sequence"/>
</dbReference>
<keyword evidence="3" id="KW-1185">Reference proteome</keyword>
<dbReference type="AlphaFoldDB" id="A0A2P4T893"/>
<dbReference type="Pfam" id="PF15818">
    <property type="entry name" value="CCDC73"/>
    <property type="match status" value="1"/>
</dbReference>
<comment type="caution">
    <text evidence="2">The sequence shown here is derived from an EMBL/GenBank/DDBJ whole genome shotgun (WGS) entry which is preliminary data.</text>
</comment>
<evidence type="ECO:0000313" key="3">
    <source>
        <dbReference type="Proteomes" id="UP000237246"/>
    </source>
</evidence>
<dbReference type="InterPro" id="IPR031650">
    <property type="entry name" value="CCDC73"/>
</dbReference>
<organism evidence="2 3">
    <name type="scientific">Bambusicola thoracicus</name>
    <name type="common">Chinese bamboo-partridge</name>
    <name type="synonym">Perdix thoracica</name>
    <dbReference type="NCBI Taxonomy" id="9083"/>
    <lineage>
        <taxon>Eukaryota</taxon>
        <taxon>Metazoa</taxon>
        <taxon>Chordata</taxon>
        <taxon>Craniata</taxon>
        <taxon>Vertebrata</taxon>
        <taxon>Euteleostomi</taxon>
        <taxon>Archelosauria</taxon>
        <taxon>Archosauria</taxon>
        <taxon>Dinosauria</taxon>
        <taxon>Saurischia</taxon>
        <taxon>Theropoda</taxon>
        <taxon>Coelurosauria</taxon>
        <taxon>Aves</taxon>
        <taxon>Neognathae</taxon>
        <taxon>Galloanserae</taxon>
        <taxon>Galliformes</taxon>
        <taxon>Phasianidae</taxon>
        <taxon>Perdicinae</taxon>
        <taxon>Bambusicola</taxon>
    </lineage>
</organism>
<feature type="region of interest" description="Disordered" evidence="1">
    <location>
        <begin position="670"/>
        <end position="693"/>
    </location>
</feature>
<feature type="region of interest" description="Disordered" evidence="1">
    <location>
        <begin position="409"/>
        <end position="429"/>
    </location>
</feature>